<comment type="caution">
    <text evidence="9">The sequence shown here is derived from an EMBL/GenBank/DDBJ whole genome shotgun (WGS) entry which is preliminary data.</text>
</comment>
<feature type="binding site" evidence="7">
    <location>
        <position position="147"/>
    </location>
    <ligand>
        <name>3-phosphoshikimate</name>
        <dbReference type="ChEBI" id="CHEBI:145989"/>
    </ligand>
</feature>
<feature type="binding site" evidence="7">
    <location>
        <position position="145"/>
    </location>
    <ligand>
        <name>3-phosphoshikimate</name>
        <dbReference type="ChEBI" id="CHEBI:145989"/>
    </ligand>
</feature>
<keyword evidence="5 7" id="KW-0057">Aromatic amino acid biosynthesis</keyword>
<evidence type="ECO:0000313" key="10">
    <source>
        <dbReference type="Proteomes" id="UP000050827"/>
    </source>
</evidence>
<feature type="binding site" evidence="7">
    <location>
        <position position="99"/>
    </location>
    <ligand>
        <name>phosphoenolpyruvate</name>
        <dbReference type="ChEBI" id="CHEBI:58702"/>
    </ligand>
</feature>
<organism evidence="9 10">
    <name type="scientific">Flagellimonas eckloniae</name>
    <dbReference type="NCBI Taxonomy" id="346185"/>
    <lineage>
        <taxon>Bacteria</taxon>
        <taxon>Pseudomonadati</taxon>
        <taxon>Bacteroidota</taxon>
        <taxon>Flavobacteriia</taxon>
        <taxon>Flavobacteriales</taxon>
        <taxon>Flavobacteriaceae</taxon>
        <taxon>Flagellimonas</taxon>
    </lineage>
</organism>
<comment type="catalytic activity">
    <reaction evidence="6">
        <text>3-phosphoshikimate + phosphoenolpyruvate = 5-O-(1-carboxyvinyl)-3-phosphoshikimate + phosphate</text>
        <dbReference type="Rhea" id="RHEA:21256"/>
        <dbReference type="ChEBI" id="CHEBI:43474"/>
        <dbReference type="ChEBI" id="CHEBI:57701"/>
        <dbReference type="ChEBI" id="CHEBI:58702"/>
        <dbReference type="ChEBI" id="CHEBI:145989"/>
        <dbReference type="EC" id="2.5.1.19"/>
    </reaction>
    <physiologicalReaction direction="left-to-right" evidence="6">
        <dbReference type="Rhea" id="RHEA:21257"/>
    </physiologicalReaction>
</comment>
<evidence type="ECO:0000256" key="5">
    <source>
        <dbReference type="ARBA" id="ARBA00023141"/>
    </source>
</evidence>
<dbReference type="RefSeq" id="WP_055394067.1">
    <property type="nucleotide sequence ID" value="NZ_LCTZ01000002.1"/>
</dbReference>
<dbReference type="InterPro" id="IPR013792">
    <property type="entry name" value="RNA3'P_cycl/enolpyr_Trfase_a/b"/>
</dbReference>
<dbReference type="PIRSF" id="PIRSF000505">
    <property type="entry name" value="EPSPS"/>
    <property type="match status" value="1"/>
</dbReference>
<dbReference type="GO" id="GO:0003866">
    <property type="term" value="F:3-phosphoshikimate 1-carboxyvinyltransferase activity"/>
    <property type="evidence" value="ECO:0007669"/>
    <property type="project" value="UniProtKB-UniRule"/>
</dbReference>
<dbReference type="InterPro" id="IPR036968">
    <property type="entry name" value="Enolpyruvate_Tfrase_sf"/>
</dbReference>
<dbReference type="Proteomes" id="UP000050827">
    <property type="component" value="Unassembled WGS sequence"/>
</dbReference>
<feature type="binding site" evidence="7">
    <location>
        <position position="366"/>
    </location>
    <ligand>
        <name>phosphoenolpyruvate</name>
        <dbReference type="ChEBI" id="CHEBI:58702"/>
    </ligand>
</feature>
<dbReference type="OrthoDB" id="9809920at2"/>
<feature type="domain" description="Enolpyruvate transferase" evidence="8">
    <location>
        <begin position="61"/>
        <end position="399"/>
    </location>
</feature>
<dbReference type="GO" id="GO:0008652">
    <property type="term" value="P:amino acid biosynthetic process"/>
    <property type="evidence" value="ECO:0007669"/>
    <property type="project" value="UniProtKB-KW"/>
</dbReference>
<dbReference type="PANTHER" id="PTHR21090">
    <property type="entry name" value="AROM/DEHYDROQUINATE SYNTHASE"/>
    <property type="match status" value="1"/>
</dbReference>
<dbReference type="EMBL" id="LCTZ01000002">
    <property type="protein sequence ID" value="KQC29855.1"/>
    <property type="molecule type" value="Genomic_DNA"/>
</dbReference>
<dbReference type="Gene3D" id="3.65.10.10">
    <property type="entry name" value="Enolpyruvate transferase domain"/>
    <property type="match status" value="2"/>
</dbReference>
<evidence type="ECO:0000256" key="1">
    <source>
        <dbReference type="ARBA" id="ARBA00004811"/>
    </source>
</evidence>
<name>A0A0Q1BHA0_9FLAO</name>
<evidence type="ECO:0000256" key="4">
    <source>
        <dbReference type="ARBA" id="ARBA00022679"/>
    </source>
</evidence>
<evidence type="ECO:0000256" key="2">
    <source>
        <dbReference type="ARBA" id="ARBA00009948"/>
    </source>
</evidence>
<evidence type="ECO:0000256" key="7">
    <source>
        <dbReference type="HAMAP-Rule" id="MF_00210"/>
    </source>
</evidence>
<feature type="binding site" evidence="7">
    <location>
        <position position="147"/>
    </location>
    <ligand>
        <name>phosphoenolpyruvate</name>
        <dbReference type="ChEBI" id="CHEBI:58702"/>
    </ligand>
</feature>
<dbReference type="InterPro" id="IPR006264">
    <property type="entry name" value="EPSP_synthase"/>
</dbReference>
<feature type="binding site" evidence="7">
    <location>
        <position position="23"/>
    </location>
    <ligand>
        <name>phosphoenolpyruvate</name>
        <dbReference type="ChEBI" id="CHEBI:58702"/>
    </ligand>
</feature>
<gene>
    <name evidence="7" type="primary">aroA</name>
    <name evidence="9" type="ORF">AAY42_08135</name>
</gene>
<accession>A0A0Q1BHA0</accession>
<feature type="binding site" evidence="7">
    <location>
        <position position="24"/>
    </location>
    <ligand>
        <name>3-phosphoshikimate</name>
        <dbReference type="ChEBI" id="CHEBI:145989"/>
    </ligand>
</feature>
<dbReference type="GO" id="GO:0009423">
    <property type="term" value="P:chorismate biosynthetic process"/>
    <property type="evidence" value="ECO:0007669"/>
    <property type="project" value="UniProtKB-UniRule"/>
</dbReference>
<sequence length="409" mass="44893">MKLQLSYPQRKKINKAIQITGSKSETNRSLLLQALFPNIKIENLSNSDDGEVMQKGLEKSTGVVDIHHAGTAMRFLTAYFASQEEKEVVLTGSKRMKERPIKVLVEALRELGAEIKYENKEGYPPIKITGKKLEQNKVSLPANISSQYISALLLIAPSLENGLELELIGKITSVPYIKMTLALLKQIGVDASFNGNTINVNPKNKVEDTTLIVESDWSSASYFFSIAALCEVGTEIQLSAYKKDSLQGDSVLAEIYKDFGVETSFSDNQIVIAKTAECKLSTVNYDLSNAPDIAQTISVTCLGLGIGCHLTGLHTLPIKETDRLAALKTELSKLGGKVDIDSESLTLLPCDRITSRVEIDTYNDHRMGMAFGPLGIKTDVFINDAGVVSKSYPDFWKDLRTLGFSAEEV</sequence>
<feature type="binding site" evidence="7">
    <location>
        <position position="23"/>
    </location>
    <ligand>
        <name>3-phosphoshikimate</name>
        <dbReference type="ChEBI" id="CHEBI:145989"/>
    </ligand>
</feature>
<feature type="binding site" evidence="7">
    <location>
        <position position="390"/>
    </location>
    <ligand>
        <name>phosphoenolpyruvate</name>
        <dbReference type="ChEBI" id="CHEBI:58702"/>
    </ligand>
</feature>
<evidence type="ECO:0000256" key="3">
    <source>
        <dbReference type="ARBA" id="ARBA00022605"/>
    </source>
</evidence>
<dbReference type="STRING" id="346185.AAY42_08135"/>
<keyword evidence="3 7" id="KW-0028">Amino-acid biosynthesis</keyword>
<dbReference type="InterPro" id="IPR001986">
    <property type="entry name" value="Enolpyruvate_Tfrase_dom"/>
</dbReference>
<dbReference type="PATRIC" id="fig|1547436.3.peg.1674"/>
<protein>
    <recommendedName>
        <fullName evidence="7">3-phosphoshikimate 1-carboxyvinyltransferase</fullName>
        <ecNumber evidence="7">2.5.1.19</ecNumber>
    </recommendedName>
    <alternativeName>
        <fullName evidence="7">5-enolpyruvylshikimate-3-phosphate synthase</fullName>
        <shortName evidence="7">EPSP synthase</shortName>
        <shortName evidence="7">EPSPS</shortName>
    </alternativeName>
</protein>
<feature type="binding site" evidence="7">
    <location>
        <position position="28"/>
    </location>
    <ligand>
        <name>3-phosphoshikimate</name>
        <dbReference type="ChEBI" id="CHEBI:145989"/>
    </ligand>
</feature>
<comment type="function">
    <text evidence="7">Catalyzes the transfer of the enolpyruvyl moiety of phosphoenolpyruvate (PEP) to the 5-hydroxyl of shikimate-3-phosphate (S3P) to produce enolpyruvyl shikimate-3-phosphate and inorganic phosphate.</text>
</comment>
<feature type="binding site" evidence="7">
    <location>
        <position position="292"/>
    </location>
    <ligand>
        <name>3-phosphoshikimate</name>
        <dbReference type="ChEBI" id="CHEBI:145989"/>
    </ligand>
</feature>
<dbReference type="SUPFAM" id="SSF55205">
    <property type="entry name" value="EPT/RTPC-like"/>
    <property type="match status" value="1"/>
</dbReference>
<dbReference type="AlphaFoldDB" id="A0A0Q1BHA0"/>
<dbReference type="EC" id="2.5.1.19" evidence="7"/>
<feature type="active site" description="Proton acceptor" evidence="7">
    <location>
        <position position="292"/>
    </location>
</feature>
<feature type="binding site" evidence="7">
    <location>
        <position position="319"/>
    </location>
    <ligand>
        <name>3-phosphoshikimate</name>
        <dbReference type="ChEBI" id="CHEBI:145989"/>
    </ligand>
</feature>
<evidence type="ECO:0000259" key="8">
    <source>
        <dbReference type="Pfam" id="PF00275"/>
    </source>
</evidence>
<evidence type="ECO:0000313" key="9">
    <source>
        <dbReference type="EMBL" id="KQC29855.1"/>
    </source>
</evidence>
<comment type="subcellular location">
    <subcellularLocation>
        <location evidence="7">Cytoplasm</location>
    </subcellularLocation>
</comment>
<comment type="pathway">
    <text evidence="1 7">Metabolic intermediate biosynthesis; chorismate biosynthesis; chorismate from D-erythrose 4-phosphate and phosphoenolpyruvate: step 6/7.</text>
</comment>
<keyword evidence="10" id="KW-1185">Reference proteome</keyword>
<keyword evidence="7" id="KW-0963">Cytoplasm</keyword>
<comment type="caution">
    <text evidence="7">Lacks conserved residue(s) required for the propagation of feature annotation.</text>
</comment>
<dbReference type="Pfam" id="PF00275">
    <property type="entry name" value="EPSP_synthase"/>
    <property type="match status" value="1"/>
</dbReference>
<dbReference type="GO" id="GO:0009073">
    <property type="term" value="P:aromatic amino acid family biosynthetic process"/>
    <property type="evidence" value="ECO:0007669"/>
    <property type="project" value="UniProtKB-KW"/>
</dbReference>
<feature type="binding site" evidence="7">
    <location>
        <position position="173"/>
    </location>
    <ligand>
        <name>3-phosphoshikimate</name>
        <dbReference type="ChEBI" id="CHEBI:145989"/>
    </ligand>
</feature>
<comment type="similarity">
    <text evidence="2 7">Belongs to the EPSP synthase family.</text>
</comment>
<keyword evidence="4 7" id="KW-0808">Transferase</keyword>
<dbReference type="UniPathway" id="UPA00053">
    <property type="reaction ID" value="UER00089"/>
</dbReference>
<dbReference type="PANTHER" id="PTHR21090:SF5">
    <property type="entry name" value="PENTAFUNCTIONAL AROM POLYPEPTIDE"/>
    <property type="match status" value="1"/>
</dbReference>
<comment type="subunit">
    <text evidence="7">Monomer.</text>
</comment>
<dbReference type="HAMAP" id="MF_00210">
    <property type="entry name" value="EPSP_synth"/>
    <property type="match status" value="1"/>
</dbReference>
<dbReference type="CDD" id="cd01556">
    <property type="entry name" value="EPSP_synthase"/>
    <property type="match status" value="1"/>
</dbReference>
<feature type="binding site" evidence="7">
    <location>
        <position position="146"/>
    </location>
    <ligand>
        <name>3-phosphoshikimate</name>
        <dbReference type="ChEBI" id="CHEBI:145989"/>
    </ligand>
</feature>
<dbReference type="GO" id="GO:0005737">
    <property type="term" value="C:cytoplasm"/>
    <property type="evidence" value="ECO:0007669"/>
    <property type="project" value="UniProtKB-SubCell"/>
</dbReference>
<feature type="binding site" evidence="7">
    <location>
        <position position="323"/>
    </location>
    <ligand>
        <name>phosphoenolpyruvate</name>
        <dbReference type="ChEBI" id="CHEBI:58702"/>
    </ligand>
</feature>
<evidence type="ECO:0000256" key="6">
    <source>
        <dbReference type="ARBA" id="ARBA00044633"/>
    </source>
</evidence>
<proteinExistence type="inferred from homology"/>
<reference evidence="9 10" key="1">
    <citation type="submission" date="2015-04" db="EMBL/GenBank/DDBJ databases">
        <title>Complete genome of flavobacterium.</title>
        <authorList>
            <person name="Kwon Y.M."/>
            <person name="Kim S.-J."/>
        </authorList>
    </citation>
    <scope>NUCLEOTIDE SEQUENCE [LARGE SCALE GENOMIC DNA]</scope>
    <source>
        <strain evidence="9 10">DK169</strain>
    </source>
</reference>
<feature type="binding site" evidence="7">
    <location>
        <position position="70"/>
    </location>
    <ligand>
        <name>phosphoenolpyruvate</name>
        <dbReference type="ChEBI" id="CHEBI:58702"/>
    </ligand>
</feature>